<dbReference type="SMART" id="SM01204">
    <property type="entry name" value="FIST_C"/>
    <property type="match status" value="1"/>
</dbReference>
<comment type="subcellular location">
    <subcellularLocation>
        <location evidence="1">Cell membrane</location>
        <topology evidence="1">Multi-pass membrane protein</topology>
    </subcellularLocation>
</comment>
<dbReference type="PANTHER" id="PTHR14939:SF5">
    <property type="entry name" value="F-BOX ONLY PROTEIN 22"/>
    <property type="match status" value="1"/>
</dbReference>
<dbReference type="SMART" id="SM00897">
    <property type="entry name" value="FIST"/>
    <property type="match status" value="1"/>
</dbReference>
<protein>
    <recommendedName>
        <fullName evidence="10">Histidine kinase</fullName>
    </recommendedName>
</protein>
<name>A0A2U1SUQ4_METSR</name>
<proteinExistence type="predicted"/>
<evidence type="ECO:0000256" key="5">
    <source>
        <dbReference type="ARBA" id="ARBA00023136"/>
    </source>
</evidence>
<feature type="domain" description="FIST C-domain" evidence="7">
    <location>
        <begin position="214"/>
        <end position="368"/>
    </location>
</feature>
<keyword evidence="5" id="KW-0472">Membrane</keyword>
<dbReference type="RefSeq" id="WP_108915643.1">
    <property type="nucleotide sequence ID" value="NZ_BGJY01000001.1"/>
</dbReference>
<dbReference type="OrthoDB" id="9770435at2"/>
<evidence type="ECO:0000313" key="8">
    <source>
        <dbReference type="EMBL" id="PWB95354.1"/>
    </source>
</evidence>
<reference evidence="8 9" key="1">
    <citation type="journal article" date="2018" name="Appl. Microbiol. Biotechnol.">
        <title>Co-cultivation of the strictly anaerobic methanogen Methanosarcina barkeri with aerobic methanotrophs in an oxygen-limited membrane bioreactor.</title>
        <authorList>
            <person name="In 't Zandt M.H."/>
            <person name="van den Bosch T.J.M."/>
            <person name="Rijkers R."/>
            <person name="van Kessel M.A.H.J."/>
            <person name="Jetten M.S.M."/>
            <person name="Welte C.U."/>
        </authorList>
    </citation>
    <scope>NUCLEOTIDE SEQUENCE [LARGE SCALE GENOMIC DNA]</scope>
    <source>
        <strain evidence="8 9">DSM 17706</strain>
    </source>
</reference>
<dbReference type="EMBL" id="PUIV01000002">
    <property type="protein sequence ID" value="PWB95354.1"/>
    <property type="molecule type" value="Genomic_DNA"/>
</dbReference>
<comment type="caution">
    <text evidence="8">The sequence shown here is derived from an EMBL/GenBank/DDBJ whole genome shotgun (WGS) entry which is preliminary data.</text>
</comment>
<evidence type="ECO:0000256" key="2">
    <source>
        <dbReference type="ARBA" id="ARBA00022475"/>
    </source>
</evidence>
<keyword evidence="9" id="KW-1185">Reference proteome</keyword>
<organism evidence="8 9">
    <name type="scientific">Methylosinus sporium</name>
    <dbReference type="NCBI Taxonomy" id="428"/>
    <lineage>
        <taxon>Bacteria</taxon>
        <taxon>Pseudomonadati</taxon>
        <taxon>Pseudomonadota</taxon>
        <taxon>Alphaproteobacteria</taxon>
        <taxon>Hyphomicrobiales</taxon>
        <taxon>Methylocystaceae</taxon>
        <taxon>Methylosinus</taxon>
    </lineage>
</organism>
<dbReference type="AlphaFoldDB" id="A0A2U1SUQ4"/>
<accession>A0A2U1SUQ4</accession>
<dbReference type="Proteomes" id="UP000245137">
    <property type="component" value="Unassembled WGS sequence"/>
</dbReference>
<sequence length="383" mass="40178">MSKFIYAHAGDADWKSALASCLEQIERRLADAPAPNLGWCYLTDYFTQAANDILSALRARLPGVRWVGTVGVGVGAEAVEYFDAPGLAIMLADLPAGSFELFSAPAQLDGAAKGFEPFTALVHASGGTPDLQAELEAASARLATGYLFGGLSSARNKALCFANDVLPGGLTGVAFGPQATVFSRVTQGCQPIGPLRTVTRAQGNYLVTLDEKRALDCVLEDMGHTLDIDDAALRLELAQTLAGIVATGEDVSAKPGQFGANTEVRHIVGVGRKGGLLMIAEQIKDGMRLAFCKRNAEAAKHDLLRIVAEVRAQAEAAGGMRGALYISCSGRGGPHFGEPNAEFRMVHEALGGETPLIGFFAGGEIARHHLYGYTGVLTVFAGA</sequence>
<keyword evidence="4" id="KW-1133">Transmembrane helix</keyword>
<dbReference type="InterPro" id="IPR019494">
    <property type="entry name" value="FIST_C"/>
</dbReference>
<evidence type="ECO:0000256" key="3">
    <source>
        <dbReference type="ARBA" id="ARBA00022692"/>
    </source>
</evidence>
<dbReference type="PANTHER" id="PTHR14939">
    <property type="entry name" value="F-BOX ONLY PROTEIN 22"/>
    <property type="match status" value="1"/>
</dbReference>
<evidence type="ECO:0000259" key="6">
    <source>
        <dbReference type="SMART" id="SM00897"/>
    </source>
</evidence>
<dbReference type="PIRSF" id="PIRSF018953">
    <property type="entry name" value="UCP018953"/>
    <property type="match status" value="1"/>
</dbReference>
<keyword evidence="2" id="KW-1003">Cell membrane</keyword>
<gene>
    <name evidence="8" type="ORF">C5689_02160</name>
</gene>
<keyword evidence="3" id="KW-0812">Transmembrane</keyword>
<dbReference type="InterPro" id="IPR016741">
    <property type="entry name" value="UCP018953"/>
</dbReference>
<evidence type="ECO:0000259" key="7">
    <source>
        <dbReference type="SMART" id="SM01204"/>
    </source>
</evidence>
<feature type="domain" description="FIST" evidence="6">
    <location>
        <begin position="34"/>
        <end position="213"/>
    </location>
</feature>
<dbReference type="Pfam" id="PF08495">
    <property type="entry name" value="FIST"/>
    <property type="match status" value="1"/>
</dbReference>
<evidence type="ECO:0000313" key="9">
    <source>
        <dbReference type="Proteomes" id="UP000245137"/>
    </source>
</evidence>
<dbReference type="InterPro" id="IPR013702">
    <property type="entry name" value="FIST_domain_N"/>
</dbReference>
<evidence type="ECO:0000256" key="1">
    <source>
        <dbReference type="ARBA" id="ARBA00004651"/>
    </source>
</evidence>
<evidence type="ECO:0000256" key="4">
    <source>
        <dbReference type="ARBA" id="ARBA00022989"/>
    </source>
</evidence>
<evidence type="ECO:0008006" key="10">
    <source>
        <dbReference type="Google" id="ProtNLM"/>
    </source>
</evidence>
<dbReference type="GO" id="GO:0005886">
    <property type="term" value="C:plasma membrane"/>
    <property type="evidence" value="ECO:0007669"/>
    <property type="project" value="UniProtKB-SubCell"/>
</dbReference>
<dbReference type="Pfam" id="PF10442">
    <property type="entry name" value="FIST_C"/>
    <property type="match status" value="1"/>
</dbReference>